<feature type="compositionally biased region" description="Basic and acidic residues" evidence="6">
    <location>
        <begin position="558"/>
        <end position="570"/>
    </location>
</feature>
<dbReference type="GO" id="GO:0003676">
    <property type="term" value="F:nucleic acid binding"/>
    <property type="evidence" value="ECO:0007669"/>
    <property type="project" value="InterPro"/>
</dbReference>
<feature type="compositionally biased region" description="Gly residues" evidence="6">
    <location>
        <begin position="706"/>
        <end position="722"/>
    </location>
</feature>
<dbReference type="WBParaSite" id="ACRNAN_scaffold7310.g14842.t2">
    <property type="protein sequence ID" value="ACRNAN_scaffold7310.g14842.t2"/>
    <property type="gene ID" value="ACRNAN_scaffold7310.g14842"/>
</dbReference>
<keyword evidence="5" id="KW-0067">ATP-binding</keyword>
<evidence type="ECO:0000259" key="8">
    <source>
        <dbReference type="PROSITE" id="PS51194"/>
    </source>
</evidence>
<evidence type="ECO:0000313" key="10">
    <source>
        <dbReference type="WBParaSite" id="ACRNAN_scaffold7310.g14842.t2"/>
    </source>
</evidence>
<feature type="compositionally biased region" description="Basic and acidic residues" evidence="6">
    <location>
        <begin position="443"/>
        <end position="456"/>
    </location>
</feature>
<feature type="compositionally biased region" description="Low complexity" evidence="6">
    <location>
        <begin position="367"/>
        <end position="377"/>
    </location>
</feature>
<dbReference type="GO" id="GO:0043186">
    <property type="term" value="C:P granule"/>
    <property type="evidence" value="ECO:0007669"/>
    <property type="project" value="UniProtKB-ARBA"/>
</dbReference>
<dbReference type="InterPro" id="IPR001650">
    <property type="entry name" value="Helicase_C-like"/>
</dbReference>
<dbReference type="PROSITE" id="PS51192">
    <property type="entry name" value="HELICASE_ATP_BIND_1"/>
    <property type="match status" value="1"/>
</dbReference>
<dbReference type="PANTHER" id="PTHR47958">
    <property type="entry name" value="ATP-DEPENDENT RNA HELICASE DBP3"/>
    <property type="match status" value="1"/>
</dbReference>
<dbReference type="AlphaFoldDB" id="A0A914EEY0"/>
<dbReference type="SMART" id="SM00487">
    <property type="entry name" value="DEXDc"/>
    <property type="match status" value="1"/>
</dbReference>
<feature type="compositionally biased region" description="Polar residues" evidence="6">
    <location>
        <begin position="340"/>
        <end position="354"/>
    </location>
</feature>
<feature type="compositionally biased region" description="Basic and acidic residues" evidence="6">
    <location>
        <begin position="60"/>
        <end position="82"/>
    </location>
</feature>
<feature type="compositionally biased region" description="Basic and acidic residues" evidence="6">
    <location>
        <begin position="166"/>
        <end position="188"/>
    </location>
</feature>
<name>A0A914EEY0_9BILA</name>
<dbReference type="InterPro" id="IPR014001">
    <property type="entry name" value="Helicase_ATP-bd"/>
</dbReference>
<dbReference type="InterPro" id="IPR027417">
    <property type="entry name" value="P-loop_NTPase"/>
</dbReference>
<protein>
    <recommendedName>
        <fullName evidence="1">RNA helicase</fullName>
        <ecNumber evidence="1">3.6.4.13</ecNumber>
    </recommendedName>
</protein>
<feature type="compositionally biased region" description="Basic and acidic residues" evidence="6">
    <location>
        <begin position="531"/>
        <end position="551"/>
    </location>
</feature>
<dbReference type="Gene3D" id="3.40.50.300">
    <property type="entry name" value="P-loop containing nucleotide triphosphate hydrolases"/>
    <property type="match status" value="2"/>
</dbReference>
<evidence type="ECO:0000259" key="7">
    <source>
        <dbReference type="PROSITE" id="PS51192"/>
    </source>
</evidence>
<dbReference type="InterPro" id="IPR011545">
    <property type="entry name" value="DEAD/DEAH_box_helicase_dom"/>
</dbReference>
<dbReference type="GO" id="GO:0003724">
    <property type="term" value="F:RNA helicase activity"/>
    <property type="evidence" value="ECO:0007669"/>
    <property type="project" value="UniProtKB-EC"/>
</dbReference>
<feature type="compositionally biased region" description="Basic and acidic residues" evidence="6">
    <location>
        <begin position="619"/>
        <end position="629"/>
    </location>
</feature>
<evidence type="ECO:0000256" key="1">
    <source>
        <dbReference type="ARBA" id="ARBA00012552"/>
    </source>
</evidence>
<keyword evidence="3" id="KW-0378">Hydrolase</keyword>
<dbReference type="GO" id="GO:0005524">
    <property type="term" value="F:ATP binding"/>
    <property type="evidence" value="ECO:0007669"/>
    <property type="project" value="UniProtKB-KW"/>
</dbReference>
<evidence type="ECO:0000256" key="4">
    <source>
        <dbReference type="ARBA" id="ARBA00022806"/>
    </source>
</evidence>
<keyword evidence="2" id="KW-0547">Nucleotide-binding</keyword>
<evidence type="ECO:0000256" key="2">
    <source>
        <dbReference type="ARBA" id="ARBA00022741"/>
    </source>
</evidence>
<dbReference type="CDD" id="cd18787">
    <property type="entry name" value="SF2_C_DEAD"/>
    <property type="match status" value="1"/>
</dbReference>
<dbReference type="Pfam" id="PF00271">
    <property type="entry name" value="Helicase_C"/>
    <property type="match status" value="1"/>
</dbReference>
<dbReference type="Proteomes" id="UP000887540">
    <property type="component" value="Unplaced"/>
</dbReference>
<dbReference type="InterPro" id="IPR000629">
    <property type="entry name" value="RNA-helicase_DEAD-box_CS"/>
</dbReference>
<evidence type="ECO:0000313" key="9">
    <source>
        <dbReference type="Proteomes" id="UP000887540"/>
    </source>
</evidence>
<evidence type="ECO:0000256" key="5">
    <source>
        <dbReference type="ARBA" id="ARBA00022840"/>
    </source>
</evidence>
<feature type="compositionally biased region" description="Basic and acidic residues" evidence="6">
    <location>
        <begin position="694"/>
        <end position="703"/>
    </location>
</feature>
<dbReference type="Pfam" id="PF00270">
    <property type="entry name" value="DEAD"/>
    <property type="match status" value="1"/>
</dbReference>
<feature type="compositionally biased region" description="Basic and acidic residues" evidence="6">
    <location>
        <begin position="378"/>
        <end position="387"/>
    </location>
</feature>
<dbReference type="EC" id="3.6.4.13" evidence="1"/>
<accession>A0A914EEY0</accession>
<keyword evidence="4" id="KW-0347">Helicase</keyword>
<dbReference type="GO" id="GO:0016787">
    <property type="term" value="F:hydrolase activity"/>
    <property type="evidence" value="ECO:0007669"/>
    <property type="project" value="UniProtKB-KW"/>
</dbReference>
<organism evidence="9 10">
    <name type="scientific">Acrobeloides nanus</name>
    <dbReference type="NCBI Taxonomy" id="290746"/>
    <lineage>
        <taxon>Eukaryota</taxon>
        <taxon>Metazoa</taxon>
        <taxon>Ecdysozoa</taxon>
        <taxon>Nematoda</taxon>
        <taxon>Chromadorea</taxon>
        <taxon>Rhabditida</taxon>
        <taxon>Tylenchina</taxon>
        <taxon>Cephalobomorpha</taxon>
        <taxon>Cephaloboidea</taxon>
        <taxon>Cephalobidae</taxon>
        <taxon>Acrobeloides</taxon>
    </lineage>
</organism>
<sequence length="1266" mass="142673">MSSGRGGDVEEGEENRPERQNVAQETSRDGGDVPESSNFDGQWDVDPSEPVKKPPVHTRGPHEFGDKLNFYEKGPSKFERNESLPAGSNRGGGQYYMHRRGGTHSGAVNVEEGEENHPGRQNVAQETSRDGDWDDGDVLESSNFDGQWDADPSEPVKKPPVQKARGPHEFGDKSNFYEKGPSKFERNEGPSAGSNRGGGQYRRGGTRSGAAFSFQSNVQRNGFYEEDEEKDPIVSKKPAPTQSTSHAGVRNGFYQAERSSYTSQQQAYPQNRSGGKPYAEKQHYSRDPMQAGDAPNSRVREINRNSYKQYEEPIENESWNSGRRPGPQRDFEQPAPQRGKLTNSFQSNRGTSSAHYGGHRDQNFSGYEQQNQQQYEYVQRRQPDYRAQDYGAQQHPRGRQAVPSENDEPVFPQNRGGGAPFGGHSYRQFDEEQRYAPKPRPTAHGDMRGYSEESRPLNRATQQSRPPPGKWNQETESEDTGEDYWNRNQPVQRGPPGPPSGRFQINQEPETFEQPETWNRSNRGRSGAPPLHEESRRGGPQWKKAEVHEESPYIPNRRNQDSYNERDNKSWDQPSQRGAYFGRGQAQLGRGGWQSNMTNGEAGFRDNSRRRGPSYGESDQNRHESDFDNRQQNQDFGARRGGRRDDNDETINKLATAVDRLATRGGFRGRSSNWGDDDRQSVGGFSSRGGGFRGRSDWEDNDLKSGGSGFSRGGRGFHGSSGWGENDFKPGGSGFKKDGRDGDGGFGQRNSEGRDMDFGGDFGRSFDGPSTRESRKAPSNYVPEIQNIDEIFQEDQEHEGEYRLVMDQDEDIIVTGLDEDISKLDTWHDAELEKQLNINIQRSGYTRPRKIQSYAIPLIMQGYDVIGQAETGSGKTAAFLLPIINYIIKNKPERPYPASPFAIIIGSSRELALQIYNQARKFADQTKVTVAKAYGDTSVKANIAEIYDGCDILCATPGRLKSFVQKRDILVQQVKFVVFDEADKLMEESFLKDLRDIIGVHGFPEKENRQTLMFSATFSEDVQKLCREMLRDNNVMVANKKLIMSNHRVNQRFHKTLGIGEKKFKLKDLLTAEFEEAKEENPENPKIRRTLVFVQRKRDTDSLSLFLTKGWGIPSTIINGDQEQEERERALREFRAYRCPVLISTDVCARGIDIKDLDHVINMDLPSDATTYVHRVGRTGRLKEGFATSFFDPTRQEDINLAPNIVKFLDDAGQDVPDYIRNCAIGQAAQLENSLNEPNENGDQKDGGGVTEPASVVETETLNDDW</sequence>
<dbReference type="SUPFAM" id="SSF52540">
    <property type="entry name" value="P-loop containing nucleoside triphosphate hydrolases"/>
    <property type="match status" value="1"/>
</dbReference>
<feature type="compositionally biased region" description="Polar residues" evidence="6">
    <location>
        <begin position="257"/>
        <end position="273"/>
    </location>
</feature>
<keyword evidence="9" id="KW-1185">Reference proteome</keyword>
<dbReference type="SMART" id="SM00490">
    <property type="entry name" value="HELICc"/>
    <property type="match status" value="1"/>
</dbReference>
<dbReference type="PROSITE" id="PS00039">
    <property type="entry name" value="DEAD_ATP_HELICASE"/>
    <property type="match status" value="1"/>
</dbReference>
<feature type="compositionally biased region" description="Polar residues" evidence="6">
    <location>
        <begin position="503"/>
        <end position="521"/>
    </location>
</feature>
<reference evidence="10" key="1">
    <citation type="submission" date="2022-11" db="UniProtKB">
        <authorList>
            <consortium name="WormBaseParasite"/>
        </authorList>
    </citation>
    <scope>IDENTIFICATION</scope>
</reference>
<feature type="region of interest" description="Disordered" evidence="6">
    <location>
        <begin position="1234"/>
        <end position="1266"/>
    </location>
</feature>
<feature type="domain" description="Helicase C-terminal" evidence="8">
    <location>
        <begin position="1065"/>
        <end position="1224"/>
    </location>
</feature>
<dbReference type="PROSITE" id="PS51194">
    <property type="entry name" value="HELICASE_CTER"/>
    <property type="match status" value="1"/>
</dbReference>
<feature type="region of interest" description="Disordered" evidence="6">
    <location>
        <begin position="1"/>
        <end position="781"/>
    </location>
</feature>
<proteinExistence type="predicted"/>
<evidence type="ECO:0000256" key="6">
    <source>
        <dbReference type="SAM" id="MobiDB-lite"/>
    </source>
</evidence>
<evidence type="ECO:0000256" key="3">
    <source>
        <dbReference type="ARBA" id="ARBA00022801"/>
    </source>
</evidence>
<feature type="domain" description="Helicase ATP-binding" evidence="7">
    <location>
        <begin position="856"/>
        <end position="1036"/>
    </location>
</feature>